<dbReference type="Proteomes" id="UP000831775">
    <property type="component" value="Chromosome"/>
</dbReference>
<dbReference type="RefSeq" id="WP_244687694.1">
    <property type="nucleotide sequence ID" value="NZ_CP095043.1"/>
</dbReference>
<evidence type="ECO:0000256" key="1">
    <source>
        <dbReference type="ARBA" id="ARBA00023002"/>
    </source>
</evidence>
<dbReference type="PANTHER" id="PTHR43353:SF3">
    <property type="entry name" value="ALDEHYDE DEHYDROGENASE-RELATED"/>
    <property type="match status" value="1"/>
</dbReference>
<evidence type="ECO:0000313" key="4">
    <source>
        <dbReference type="Proteomes" id="UP000831775"/>
    </source>
</evidence>
<keyword evidence="4" id="KW-1185">Reference proteome</keyword>
<dbReference type="Gene3D" id="3.40.605.10">
    <property type="entry name" value="Aldehyde Dehydrogenase, Chain A, domain 1"/>
    <property type="match status" value="1"/>
</dbReference>
<dbReference type="CDD" id="cd07129">
    <property type="entry name" value="ALDH_KGSADH"/>
    <property type="match status" value="1"/>
</dbReference>
<evidence type="ECO:0000313" key="3">
    <source>
        <dbReference type="EMBL" id="UOQ61318.1"/>
    </source>
</evidence>
<organism evidence="3 4">
    <name type="scientific">Leucobacter rhizosphaerae</name>
    <dbReference type="NCBI Taxonomy" id="2932245"/>
    <lineage>
        <taxon>Bacteria</taxon>
        <taxon>Bacillati</taxon>
        <taxon>Actinomycetota</taxon>
        <taxon>Actinomycetes</taxon>
        <taxon>Micrococcales</taxon>
        <taxon>Microbacteriaceae</taxon>
        <taxon>Leucobacter</taxon>
    </lineage>
</organism>
<proteinExistence type="predicted"/>
<dbReference type="InterPro" id="IPR016161">
    <property type="entry name" value="Ald_DH/histidinol_DH"/>
</dbReference>
<dbReference type="InterPro" id="IPR016162">
    <property type="entry name" value="Ald_DH_N"/>
</dbReference>
<dbReference type="SUPFAM" id="SSF53720">
    <property type="entry name" value="ALDH-like"/>
    <property type="match status" value="1"/>
</dbReference>
<accession>A0ABY4FYE6</accession>
<name>A0ABY4FYE6_9MICO</name>
<keyword evidence="1" id="KW-0560">Oxidoreductase</keyword>
<dbReference type="PANTHER" id="PTHR43353">
    <property type="entry name" value="SUCCINATE-SEMIALDEHYDE DEHYDROGENASE, MITOCHONDRIAL"/>
    <property type="match status" value="1"/>
</dbReference>
<gene>
    <name evidence="3" type="ORF">MUN76_04920</name>
</gene>
<dbReference type="InterPro" id="IPR016163">
    <property type="entry name" value="Ald_DH_C"/>
</dbReference>
<protein>
    <submittedName>
        <fullName evidence="3">Aldehyde dehydrogenase (NADP(+))</fullName>
    </submittedName>
</protein>
<sequence>MPAAALTPELELVVARAAAAAPAFAATSPTERGRAIVAVADALEGAKASLVEIAARETGLTEARLTGEVTRTAVQLRLFADTLVHGGYLDARIDPADDDFALGVRPDVRRVLIPVGPVINFSASNFPFAFSVLGGDSASILAAGCPLIVKAHSGHPELSDATAEVAATALRAAGMPEGVFQLIHGREAGVAVLQDPRVRAGAFTGSISVGRLLADLAANRPAPIPFFGELGSVNPVFLTAAAIAERAAEIASGYVTSVSGSAGQLCTKPGFAFVPEDSELPAAIAAAAVDLAEHRLLDPRISRSFDERRQAILSAPGVRPIVEGGIRFDDAGHGWATPTIVAVSLEDFRTSREALVEEAFGPLSIVVETPDGTDLAALVPEFFEGNLTGTLHVSEAEGAGSTANAPALRALVEALSQQVGRVLFNGWSTGVAVTPAQQHGGPWPATTNDTSTSVGTAAITRFLRPVAYQNAPAAFLPLALQDANPLGVPQAIAPAGESRSWGSAATA</sequence>
<dbReference type="Pfam" id="PF00171">
    <property type="entry name" value="Aldedh"/>
    <property type="match status" value="1"/>
</dbReference>
<evidence type="ECO:0000259" key="2">
    <source>
        <dbReference type="Pfam" id="PF00171"/>
    </source>
</evidence>
<dbReference type="EMBL" id="CP095043">
    <property type="protein sequence ID" value="UOQ61318.1"/>
    <property type="molecule type" value="Genomic_DNA"/>
</dbReference>
<dbReference type="InterPro" id="IPR050740">
    <property type="entry name" value="Aldehyde_DH_Superfamily"/>
</dbReference>
<feature type="domain" description="Aldehyde dehydrogenase" evidence="2">
    <location>
        <begin position="9"/>
        <end position="374"/>
    </location>
</feature>
<dbReference type="Gene3D" id="3.40.309.10">
    <property type="entry name" value="Aldehyde Dehydrogenase, Chain A, domain 2"/>
    <property type="match status" value="1"/>
</dbReference>
<dbReference type="InterPro" id="IPR015590">
    <property type="entry name" value="Aldehyde_DH_dom"/>
</dbReference>
<dbReference type="InterPro" id="IPR044151">
    <property type="entry name" value="ALDH_KGSADH"/>
</dbReference>
<reference evidence="3 4" key="1">
    <citation type="submission" date="2022-04" db="EMBL/GenBank/DDBJ databases">
        <title>Leucobacter sp. isolated from rhizosphere of onion.</title>
        <authorList>
            <person name="Won M."/>
            <person name="Lee C.-M."/>
            <person name="Woen H.-Y."/>
            <person name="Kwon S.-W."/>
        </authorList>
    </citation>
    <scope>NUCLEOTIDE SEQUENCE [LARGE SCALE GENOMIC DNA]</scope>
    <source>
        <strain evidence="3 4">H25R-14</strain>
    </source>
</reference>